<proteinExistence type="predicted"/>
<dbReference type="InterPro" id="IPR048795">
    <property type="entry name" value="PWP3A_3B_4_C"/>
</dbReference>
<dbReference type="Proteomes" id="UP000324632">
    <property type="component" value="Unassembled WGS sequence"/>
</dbReference>
<organism evidence="2 3">
    <name type="scientific">Triplophysa tibetana</name>
    <dbReference type="NCBI Taxonomy" id="1572043"/>
    <lineage>
        <taxon>Eukaryota</taxon>
        <taxon>Metazoa</taxon>
        <taxon>Chordata</taxon>
        <taxon>Craniata</taxon>
        <taxon>Vertebrata</taxon>
        <taxon>Euteleostomi</taxon>
        <taxon>Actinopterygii</taxon>
        <taxon>Neopterygii</taxon>
        <taxon>Teleostei</taxon>
        <taxon>Ostariophysi</taxon>
        <taxon>Cypriniformes</taxon>
        <taxon>Nemacheilidae</taxon>
        <taxon>Triplophysa</taxon>
    </lineage>
</organism>
<protein>
    <submittedName>
        <fullName evidence="2">PWWP domain-containing protein MUM1L1</fullName>
    </submittedName>
</protein>
<accession>A0A5A9MW07</accession>
<dbReference type="Pfam" id="PF20886">
    <property type="entry name" value="PWP3A-B_C"/>
    <property type="match status" value="1"/>
</dbReference>
<dbReference type="AlphaFoldDB" id="A0A5A9MW07"/>
<feature type="domain" description="PWWP" evidence="1">
    <location>
        <begin position="92"/>
        <end position="225"/>
    </location>
</feature>
<keyword evidence="3" id="KW-1185">Reference proteome</keyword>
<name>A0A5A9MW07_9TELE</name>
<dbReference type="PANTHER" id="PTHR31333:SF6">
    <property type="entry name" value="MUM1 LIKE 1"/>
    <property type="match status" value="1"/>
</dbReference>
<comment type="caution">
    <text evidence="2">The sequence shown here is derived from an EMBL/GenBank/DDBJ whole genome shotgun (WGS) entry which is preliminary data.</text>
</comment>
<reference evidence="2 3" key="1">
    <citation type="journal article" date="2019" name="Mol. Ecol. Resour.">
        <title>Chromosome-level genome assembly of Triplophysa tibetana, a fish adapted to the harsh high-altitude environment of the Tibetan Plateau.</title>
        <authorList>
            <person name="Yang X."/>
            <person name="Liu H."/>
            <person name="Ma Z."/>
            <person name="Zou Y."/>
            <person name="Zou M."/>
            <person name="Mao Y."/>
            <person name="Li X."/>
            <person name="Wang H."/>
            <person name="Chen T."/>
            <person name="Wang W."/>
            <person name="Yang R."/>
        </authorList>
    </citation>
    <scope>NUCLEOTIDE SEQUENCE [LARGE SCALE GENOMIC DNA]</scope>
    <source>
        <strain evidence="2">TTIB1903HZAU</strain>
        <tissue evidence="2">Muscle</tissue>
    </source>
</reference>
<dbReference type="EMBL" id="SOYY01000104">
    <property type="protein sequence ID" value="KAA0701423.1"/>
    <property type="molecule type" value="Genomic_DNA"/>
</dbReference>
<dbReference type="InterPro" id="IPR040263">
    <property type="entry name" value="PWP3A_3B_4"/>
</dbReference>
<evidence type="ECO:0000313" key="2">
    <source>
        <dbReference type="EMBL" id="KAA0701423.1"/>
    </source>
</evidence>
<dbReference type="PANTHER" id="PTHR31333">
    <property type="entry name" value="PWWP DOMAIN-CONTAINING DNA REPAIR FACTOR 3 FAMILY MEMBER"/>
    <property type="match status" value="1"/>
</dbReference>
<evidence type="ECO:0000313" key="3">
    <source>
        <dbReference type="Proteomes" id="UP000324632"/>
    </source>
</evidence>
<evidence type="ECO:0000259" key="1">
    <source>
        <dbReference type="Pfam" id="PF20886"/>
    </source>
</evidence>
<gene>
    <name evidence="2" type="ORF">E1301_Tti024093</name>
</gene>
<sequence>MERECERIKKVGEMSVKELGQSMIDCLKRRDVQLEAKFKSRIPVSTPVTSQIVGMLMILGKVKITPMQFAKLFNKSRENDGLTYDLPQHVVVERNRKSCNQALVDFIVATRGTDNHIQSIINGQKKSKWLEMFSNPSAKTMLVPVYLEDQDQIDDVYIHLTSVLDRRPTHTHSDAVKFVMDVLFPESIICVLAALENLTMLEAENTFLRGPVIDISEREEFDRRIGHFLKKSGNPWES</sequence>